<protein>
    <submittedName>
        <fullName evidence="1">Uncharacterized protein</fullName>
    </submittedName>
</protein>
<gene>
    <name evidence="1" type="ORF">CR513_16700</name>
</gene>
<accession>A0A371HBH9</accession>
<evidence type="ECO:0000313" key="2">
    <source>
        <dbReference type="Proteomes" id="UP000257109"/>
    </source>
</evidence>
<organism evidence="1 2">
    <name type="scientific">Mucuna pruriens</name>
    <name type="common">Velvet bean</name>
    <name type="synonym">Dolichos pruriens</name>
    <dbReference type="NCBI Taxonomy" id="157652"/>
    <lineage>
        <taxon>Eukaryota</taxon>
        <taxon>Viridiplantae</taxon>
        <taxon>Streptophyta</taxon>
        <taxon>Embryophyta</taxon>
        <taxon>Tracheophyta</taxon>
        <taxon>Spermatophyta</taxon>
        <taxon>Magnoliopsida</taxon>
        <taxon>eudicotyledons</taxon>
        <taxon>Gunneridae</taxon>
        <taxon>Pentapetalae</taxon>
        <taxon>rosids</taxon>
        <taxon>fabids</taxon>
        <taxon>Fabales</taxon>
        <taxon>Fabaceae</taxon>
        <taxon>Papilionoideae</taxon>
        <taxon>50 kb inversion clade</taxon>
        <taxon>NPAAA clade</taxon>
        <taxon>indigoferoid/millettioid clade</taxon>
        <taxon>Phaseoleae</taxon>
        <taxon>Mucuna</taxon>
    </lineage>
</organism>
<dbReference type="AlphaFoldDB" id="A0A371HBH9"/>
<dbReference type="OrthoDB" id="1430440at2759"/>
<proteinExistence type="predicted"/>
<evidence type="ECO:0000313" key="1">
    <source>
        <dbReference type="EMBL" id="RDY00153.1"/>
    </source>
</evidence>
<dbReference type="EMBL" id="QJKJ01003061">
    <property type="protein sequence ID" value="RDY00153.1"/>
    <property type="molecule type" value="Genomic_DNA"/>
</dbReference>
<keyword evidence="2" id="KW-1185">Reference proteome</keyword>
<name>A0A371HBH9_MUCPR</name>
<feature type="non-terminal residue" evidence="1">
    <location>
        <position position="1"/>
    </location>
</feature>
<sequence>MVRKNILFKNHVHNFQSTEPRGIQVLLQNLLIPPLTKCKKRINTPVSFASRSFAPLKPWGTQNAHKNERILLNRKREYDNNVHLYPYSLPLMSNLPLQGTPYYHGVHMHPMVHLAMALTKGFPSHQTMVATSQWRLNPETAESASNSPVGGSSSGFGDLTLQESSRFTFSRARLVS</sequence>
<reference evidence="1" key="1">
    <citation type="submission" date="2018-05" db="EMBL/GenBank/DDBJ databases">
        <title>Draft genome of Mucuna pruriens seed.</title>
        <authorList>
            <person name="Nnadi N.E."/>
            <person name="Vos R."/>
            <person name="Hasami M.H."/>
            <person name="Devisetty U.K."/>
            <person name="Aguiy J.C."/>
        </authorList>
    </citation>
    <scope>NUCLEOTIDE SEQUENCE [LARGE SCALE GENOMIC DNA]</scope>
    <source>
        <strain evidence="1">JCA_2017</strain>
    </source>
</reference>
<comment type="caution">
    <text evidence="1">The sequence shown here is derived from an EMBL/GenBank/DDBJ whole genome shotgun (WGS) entry which is preliminary data.</text>
</comment>
<dbReference type="Proteomes" id="UP000257109">
    <property type="component" value="Unassembled WGS sequence"/>
</dbReference>